<name>A0ABS6IEG6_9HYPH</name>
<evidence type="ECO:0000313" key="1">
    <source>
        <dbReference type="EMBL" id="MBU8872994.1"/>
    </source>
</evidence>
<dbReference type="InterPro" id="IPR009531">
    <property type="entry name" value="DUF1150"/>
</dbReference>
<gene>
    <name evidence="1" type="ORF">KQ910_04430</name>
</gene>
<evidence type="ECO:0000313" key="2">
    <source>
        <dbReference type="Proteomes" id="UP000727907"/>
    </source>
</evidence>
<protein>
    <submittedName>
        <fullName evidence="1">DUF1150 domain-containing protein</fullName>
    </submittedName>
</protein>
<sequence>MENNVLSFTPLADEAFLSLGAEQIAYVKAINLPDGAHAVGIFSADGKPMASVPSIEIAQALIRQHELEPALVH</sequence>
<organism evidence="1 2">
    <name type="scientific">Reyranella humidisoli</name>
    <dbReference type="NCBI Taxonomy" id="2849149"/>
    <lineage>
        <taxon>Bacteria</taxon>
        <taxon>Pseudomonadati</taxon>
        <taxon>Pseudomonadota</taxon>
        <taxon>Alphaproteobacteria</taxon>
        <taxon>Hyphomicrobiales</taxon>
        <taxon>Reyranellaceae</taxon>
        <taxon>Reyranella</taxon>
    </lineage>
</organism>
<dbReference type="RefSeq" id="WP_068188221.1">
    <property type="nucleotide sequence ID" value="NZ_JAHOPB010000001.1"/>
</dbReference>
<proteinExistence type="predicted"/>
<comment type="caution">
    <text evidence="1">The sequence shown here is derived from an EMBL/GenBank/DDBJ whole genome shotgun (WGS) entry which is preliminary data.</text>
</comment>
<dbReference type="EMBL" id="JAHOPB010000001">
    <property type="protein sequence ID" value="MBU8872994.1"/>
    <property type="molecule type" value="Genomic_DNA"/>
</dbReference>
<dbReference type="Pfam" id="PF06620">
    <property type="entry name" value="DUF1150"/>
    <property type="match status" value="1"/>
</dbReference>
<reference evidence="1 2" key="1">
    <citation type="submission" date="2021-06" db="EMBL/GenBank/DDBJ databases">
        <authorList>
            <person name="Lee D.H."/>
        </authorList>
    </citation>
    <scope>NUCLEOTIDE SEQUENCE [LARGE SCALE GENOMIC DNA]</scope>
    <source>
        <strain evidence="1 2">MMS21-HV4-11</strain>
    </source>
</reference>
<keyword evidence="2" id="KW-1185">Reference proteome</keyword>
<dbReference type="Proteomes" id="UP000727907">
    <property type="component" value="Unassembled WGS sequence"/>
</dbReference>
<accession>A0ABS6IEG6</accession>